<gene>
    <name evidence="8" type="ORF">ACFO0U_07360</name>
</gene>
<dbReference type="Pfam" id="PF03773">
    <property type="entry name" value="ArsP_1"/>
    <property type="match status" value="1"/>
</dbReference>
<keyword evidence="9" id="KW-1185">Reference proteome</keyword>
<comment type="subcellular location">
    <subcellularLocation>
        <location evidence="1">Cell membrane</location>
        <topology evidence="1">Multi-pass membrane protein</topology>
    </subcellularLocation>
</comment>
<dbReference type="InterPro" id="IPR005524">
    <property type="entry name" value="DUF318"/>
</dbReference>
<keyword evidence="3" id="KW-1003">Cell membrane</keyword>
<feature type="transmembrane region" description="Helical" evidence="7">
    <location>
        <begin position="253"/>
        <end position="275"/>
    </location>
</feature>
<evidence type="ECO:0000256" key="6">
    <source>
        <dbReference type="ARBA" id="ARBA00023136"/>
    </source>
</evidence>
<dbReference type="RefSeq" id="WP_378110064.1">
    <property type="nucleotide sequence ID" value="NZ_JBHSEU010000010.1"/>
</dbReference>
<feature type="transmembrane region" description="Helical" evidence="7">
    <location>
        <begin position="61"/>
        <end position="86"/>
    </location>
</feature>
<dbReference type="InterPro" id="IPR053166">
    <property type="entry name" value="UPF0718_permease"/>
</dbReference>
<dbReference type="EMBL" id="JBHSEU010000010">
    <property type="protein sequence ID" value="MFC4538585.1"/>
    <property type="molecule type" value="Genomic_DNA"/>
</dbReference>
<feature type="transmembrane region" description="Helical" evidence="7">
    <location>
        <begin position="219"/>
        <end position="241"/>
    </location>
</feature>
<accession>A0ABV9D0K0</accession>
<comment type="caution">
    <text evidence="8">The sequence shown here is derived from an EMBL/GenBank/DDBJ whole genome shotgun (WGS) entry which is preliminary data.</text>
</comment>
<evidence type="ECO:0000256" key="3">
    <source>
        <dbReference type="ARBA" id="ARBA00022475"/>
    </source>
</evidence>
<dbReference type="PANTHER" id="PTHR42775:SF1">
    <property type="entry name" value="PERMEASE RV2963-RELATED"/>
    <property type="match status" value="1"/>
</dbReference>
<reference evidence="9" key="1">
    <citation type="journal article" date="2019" name="Int. J. Syst. Evol. Microbiol.">
        <title>The Global Catalogue of Microorganisms (GCM) 10K type strain sequencing project: providing services to taxonomists for standard genome sequencing and annotation.</title>
        <authorList>
            <consortium name="The Broad Institute Genomics Platform"/>
            <consortium name="The Broad Institute Genome Sequencing Center for Infectious Disease"/>
            <person name="Wu L."/>
            <person name="Ma J."/>
        </authorList>
    </citation>
    <scope>NUCLEOTIDE SEQUENCE [LARGE SCALE GENOMIC DNA]</scope>
    <source>
        <strain evidence="9">CGMCC 1.12121</strain>
    </source>
</reference>
<protein>
    <submittedName>
        <fullName evidence="8">Permease</fullName>
    </submittedName>
</protein>
<evidence type="ECO:0000256" key="4">
    <source>
        <dbReference type="ARBA" id="ARBA00022692"/>
    </source>
</evidence>
<proteinExistence type="inferred from homology"/>
<sequence length="306" mass="32379">MLLLGSVWPTPSLDLAISVAVELITLLPLIVLVALMAGWLAVSAMAERFRGILNNRPWQAIFFAGLIGTVTPVCGIASVPLVAALLRQGVPIAAAMAFWLSSPITDPGMLLLTANILSWPFAIALLIAAMLLGLTAGAVMHGLCRWRPQAQWVREEILQDTAAPTCEGSTRSPFWTETLATFALVLRWLAFALTVEALVRTHLGEAGYSLLTNVDSLWAVPLAVGIGGPLYIEGYAALPLLRGLMDMGLTPGAAMAFLISGAAISFYAAMAVWSLMRPVIFGLYLALGIVGALVAGWATDIVVNLS</sequence>
<evidence type="ECO:0000313" key="9">
    <source>
        <dbReference type="Proteomes" id="UP001596030"/>
    </source>
</evidence>
<dbReference type="PANTHER" id="PTHR42775">
    <property type="entry name" value="PERMEASE RV2963-RELATED"/>
    <property type="match status" value="1"/>
</dbReference>
<evidence type="ECO:0000313" key="8">
    <source>
        <dbReference type="EMBL" id="MFC4538585.1"/>
    </source>
</evidence>
<evidence type="ECO:0000256" key="2">
    <source>
        <dbReference type="ARBA" id="ARBA00006386"/>
    </source>
</evidence>
<organism evidence="8 9">
    <name type="scientific">Chromohalobacter sarecensis</name>
    <dbReference type="NCBI Taxonomy" id="245294"/>
    <lineage>
        <taxon>Bacteria</taxon>
        <taxon>Pseudomonadati</taxon>
        <taxon>Pseudomonadota</taxon>
        <taxon>Gammaproteobacteria</taxon>
        <taxon>Oceanospirillales</taxon>
        <taxon>Halomonadaceae</taxon>
        <taxon>Chromohalobacter</taxon>
    </lineage>
</organism>
<evidence type="ECO:0000256" key="5">
    <source>
        <dbReference type="ARBA" id="ARBA00022989"/>
    </source>
</evidence>
<feature type="transmembrane region" description="Helical" evidence="7">
    <location>
        <begin position="281"/>
        <end position="303"/>
    </location>
</feature>
<evidence type="ECO:0000256" key="7">
    <source>
        <dbReference type="SAM" id="Phobius"/>
    </source>
</evidence>
<feature type="transmembrane region" description="Helical" evidence="7">
    <location>
        <begin position="15"/>
        <end position="40"/>
    </location>
</feature>
<dbReference type="Proteomes" id="UP001596030">
    <property type="component" value="Unassembled WGS sequence"/>
</dbReference>
<comment type="similarity">
    <text evidence="2">Belongs to the UPF0718 family.</text>
</comment>
<keyword evidence="6 7" id="KW-0472">Membrane</keyword>
<keyword evidence="5 7" id="KW-1133">Transmembrane helix</keyword>
<name>A0ABV9D0K0_9GAMM</name>
<keyword evidence="4 7" id="KW-0812">Transmembrane</keyword>
<evidence type="ECO:0000256" key="1">
    <source>
        <dbReference type="ARBA" id="ARBA00004651"/>
    </source>
</evidence>
<feature type="transmembrane region" description="Helical" evidence="7">
    <location>
        <begin position="116"/>
        <end position="139"/>
    </location>
</feature>